<feature type="region of interest" description="Disordered" evidence="1">
    <location>
        <begin position="1"/>
        <end position="31"/>
    </location>
</feature>
<name>A0ABQ8VHJ0_9AGAR</name>
<dbReference type="Proteomes" id="UP001150217">
    <property type="component" value="Unassembled WGS sequence"/>
</dbReference>
<feature type="region of interest" description="Disordered" evidence="1">
    <location>
        <begin position="94"/>
        <end position="118"/>
    </location>
</feature>
<feature type="region of interest" description="Disordered" evidence="1">
    <location>
        <begin position="195"/>
        <end position="218"/>
    </location>
</feature>
<organism evidence="2 3">
    <name type="scientific">Lentinula lateritia</name>
    <dbReference type="NCBI Taxonomy" id="40482"/>
    <lineage>
        <taxon>Eukaryota</taxon>
        <taxon>Fungi</taxon>
        <taxon>Dikarya</taxon>
        <taxon>Basidiomycota</taxon>
        <taxon>Agaricomycotina</taxon>
        <taxon>Agaricomycetes</taxon>
        <taxon>Agaricomycetidae</taxon>
        <taxon>Agaricales</taxon>
        <taxon>Marasmiineae</taxon>
        <taxon>Omphalotaceae</taxon>
        <taxon>Lentinula</taxon>
    </lineage>
</organism>
<evidence type="ECO:0000256" key="1">
    <source>
        <dbReference type="SAM" id="MobiDB-lite"/>
    </source>
</evidence>
<evidence type="ECO:0000313" key="3">
    <source>
        <dbReference type="Proteomes" id="UP001150217"/>
    </source>
</evidence>
<accession>A0ABQ8VHJ0</accession>
<reference evidence="2" key="1">
    <citation type="submission" date="2022-08" db="EMBL/GenBank/DDBJ databases">
        <title>A Global Phylogenomic Analysis of the Shiitake Genus Lentinula.</title>
        <authorList>
            <consortium name="DOE Joint Genome Institute"/>
            <person name="Sierra-Patev S."/>
            <person name="Min B."/>
            <person name="Naranjo-Ortiz M."/>
            <person name="Looney B."/>
            <person name="Konkel Z."/>
            <person name="Slot J.C."/>
            <person name="Sakamoto Y."/>
            <person name="Steenwyk J.L."/>
            <person name="Rokas A."/>
            <person name="Carro J."/>
            <person name="Camarero S."/>
            <person name="Ferreira P."/>
            <person name="Molpeceres G."/>
            <person name="Ruiz-Duenas F.J."/>
            <person name="Serrano A."/>
            <person name="Henrissat B."/>
            <person name="Drula E."/>
            <person name="Hughes K.W."/>
            <person name="Mata J.L."/>
            <person name="Ishikawa N.K."/>
            <person name="Vargas-Isla R."/>
            <person name="Ushijima S."/>
            <person name="Smith C.A."/>
            <person name="Ahrendt S."/>
            <person name="Andreopoulos W."/>
            <person name="He G."/>
            <person name="Labutti K."/>
            <person name="Lipzen A."/>
            <person name="Ng V."/>
            <person name="Riley R."/>
            <person name="Sandor L."/>
            <person name="Barry K."/>
            <person name="Martinez A.T."/>
            <person name="Xiao Y."/>
            <person name="Gibbons J.G."/>
            <person name="Terashima K."/>
            <person name="Grigoriev I.V."/>
            <person name="Hibbett D.S."/>
        </authorList>
    </citation>
    <scope>NUCLEOTIDE SEQUENCE</scope>
    <source>
        <strain evidence="2">RHP3577 ss4</strain>
    </source>
</reference>
<protein>
    <submittedName>
        <fullName evidence="2">Uncharacterized protein</fullName>
    </submittedName>
</protein>
<feature type="compositionally biased region" description="Polar residues" evidence="1">
    <location>
        <begin position="105"/>
        <end position="115"/>
    </location>
</feature>
<dbReference type="EMBL" id="JANVFT010000043">
    <property type="protein sequence ID" value="KAJ4489828.1"/>
    <property type="molecule type" value="Genomic_DNA"/>
</dbReference>
<keyword evidence="3" id="KW-1185">Reference proteome</keyword>
<comment type="caution">
    <text evidence="2">The sequence shown here is derived from an EMBL/GenBank/DDBJ whole genome shotgun (WGS) entry which is preliminary data.</text>
</comment>
<proteinExistence type="predicted"/>
<gene>
    <name evidence="2" type="ORF">C8R41DRAFT_903230</name>
</gene>
<evidence type="ECO:0000313" key="2">
    <source>
        <dbReference type="EMBL" id="KAJ4489828.1"/>
    </source>
</evidence>
<sequence length="218" mass="23377">MATSTVVTELGTEVPPETGAFNSAGPPGAHTNLDLMTTANMDLDDQRSEELKIASVTVPSLAQPLVLTGPGEVHMKPSPFQYHRNTPAAEWDEMLEDGTGDEPGPSSQGGVTGISSYADGHGAVRRRVRSMPDPHHGISGRGWVLMDVPEETEIYRKAYNAKIAAGTLLPSEAPTPEEYAKKLEKLNQEYIRLSTPNQSASKNHGARALSNIYGADLD</sequence>